<dbReference type="Gene3D" id="4.10.1080.10">
    <property type="entry name" value="TSP type-3 repeat"/>
    <property type="match status" value="1"/>
</dbReference>
<sequence>HDNADDCSVEWGNSTDERQGCPDSDGDGVANKDDAWPHDPDNSWDRDKDGISEATEGPLDRLHERNLPRAIMAVAVISTLVSWVLIHLTKNEYDTD</sequence>
<gene>
    <name evidence="3" type="ORF">METZ01_LOCUS216317</name>
</gene>
<accession>A0A382FMN0</accession>
<keyword evidence="2" id="KW-0472">Membrane</keyword>
<dbReference type="GO" id="GO:0005509">
    <property type="term" value="F:calcium ion binding"/>
    <property type="evidence" value="ECO:0007669"/>
    <property type="project" value="InterPro"/>
</dbReference>
<dbReference type="InterPro" id="IPR028974">
    <property type="entry name" value="TSP_type-3_rpt"/>
</dbReference>
<organism evidence="3">
    <name type="scientific">marine metagenome</name>
    <dbReference type="NCBI Taxonomy" id="408172"/>
    <lineage>
        <taxon>unclassified sequences</taxon>
        <taxon>metagenomes</taxon>
        <taxon>ecological metagenomes</taxon>
    </lineage>
</organism>
<proteinExistence type="predicted"/>
<dbReference type="AlphaFoldDB" id="A0A382FMN0"/>
<feature type="region of interest" description="Disordered" evidence="1">
    <location>
        <begin position="1"/>
        <end position="64"/>
    </location>
</feature>
<evidence type="ECO:0000256" key="1">
    <source>
        <dbReference type="SAM" id="MobiDB-lite"/>
    </source>
</evidence>
<evidence type="ECO:0000256" key="2">
    <source>
        <dbReference type="SAM" id="Phobius"/>
    </source>
</evidence>
<evidence type="ECO:0000313" key="3">
    <source>
        <dbReference type="EMBL" id="SVB63463.1"/>
    </source>
</evidence>
<protein>
    <submittedName>
        <fullName evidence="3">Uncharacterized protein</fullName>
    </submittedName>
</protein>
<reference evidence="3" key="1">
    <citation type="submission" date="2018-05" db="EMBL/GenBank/DDBJ databases">
        <authorList>
            <person name="Lanie J.A."/>
            <person name="Ng W.-L."/>
            <person name="Kazmierczak K.M."/>
            <person name="Andrzejewski T.M."/>
            <person name="Davidsen T.M."/>
            <person name="Wayne K.J."/>
            <person name="Tettelin H."/>
            <person name="Glass J.I."/>
            <person name="Rusch D."/>
            <person name="Podicherti R."/>
            <person name="Tsui H.-C.T."/>
            <person name="Winkler M.E."/>
        </authorList>
    </citation>
    <scope>NUCLEOTIDE SEQUENCE</scope>
</reference>
<name>A0A382FMN0_9ZZZZ</name>
<feature type="non-terminal residue" evidence="3">
    <location>
        <position position="1"/>
    </location>
</feature>
<dbReference type="EMBL" id="UINC01050470">
    <property type="protein sequence ID" value="SVB63463.1"/>
    <property type="molecule type" value="Genomic_DNA"/>
</dbReference>
<feature type="transmembrane region" description="Helical" evidence="2">
    <location>
        <begin position="70"/>
        <end position="88"/>
    </location>
</feature>
<feature type="compositionally biased region" description="Basic and acidic residues" evidence="1">
    <location>
        <begin position="30"/>
        <end position="51"/>
    </location>
</feature>
<keyword evidence="2" id="KW-1133">Transmembrane helix</keyword>
<keyword evidence="2" id="KW-0812">Transmembrane</keyword>